<gene>
    <name evidence="2" type="ORF">BN983_00791</name>
</gene>
<name>A0A059NW94_9BACI</name>
<evidence type="ECO:0008006" key="4">
    <source>
        <dbReference type="Google" id="ProtNLM"/>
    </source>
</evidence>
<protein>
    <recommendedName>
        <fullName evidence="4">DUF4355 domain-containing protein</fullName>
    </recommendedName>
</protein>
<organism evidence="2 3">
    <name type="scientific">Halobacillus karajensis</name>
    <dbReference type="NCBI Taxonomy" id="195088"/>
    <lineage>
        <taxon>Bacteria</taxon>
        <taxon>Bacillati</taxon>
        <taxon>Bacillota</taxon>
        <taxon>Bacilli</taxon>
        <taxon>Bacillales</taxon>
        <taxon>Bacillaceae</taxon>
        <taxon>Halobacillus</taxon>
    </lineage>
</organism>
<comment type="caution">
    <text evidence="2">The sequence shown here is derived from an EMBL/GenBank/DDBJ whole genome shotgun (WGS) entry which is preliminary data.</text>
</comment>
<sequence length="192" mass="22276">MDLEQVKQFLNENKEDEQVKAYLNELSAPTREQVEGFLDTEEGKKVLQPRLDQNFTKGLNSWKENNLSKLVDERVKELYPEETEEQRRIKALEQELENQRKESQREKLMNKAVSHASENGLPTEIVSYFLGEDEDSTMKNLETLKETFDTNVQKAVEQKFEKGGREIPQGDDNPKQVTTNLSELAKEASIRK</sequence>
<dbReference type="Pfam" id="PF14265">
    <property type="entry name" value="DUF4355"/>
    <property type="match status" value="1"/>
</dbReference>
<dbReference type="Proteomes" id="UP000028868">
    <property type="component" value="Unassembled WGS sequence"/>
</dbReference>
<evidence type="ECO:0000313" key="3">
    <source>
        <dbReference type="Proteomes" id="UP000028868"/>
    </source>
</evidence>
<feature type="region of interest" description="Disordered" evidence="1">
    <location>
        <begin position="96"/>
        <end position="116"/>
    </location>
</feature>
<dbReference type="RefSeq" id="WP_035505947.1">
    <property type="nucleotide sequence ID" value="NZ_CCDI010000001.1"/>
</dbReference>
<keyword evidence="3" id="KW-1185">Reference proteome</keyword>
<feature type="region of interest" description="Disordered" evidence="1">
    <location>
        <begin position="160"/>
        <end position="192"/>
    </location>
</feature>
<feature type="compositionally biased region" description="Basic and acidic residues" evidence="1">
    <location>
        <begin position="96"/>
        <end position="109"/>
    </location>
</feature>
<reference evidence="3" key="1">
    <citation type="submission" date="2014-03" db="EMBL/GenBank/DDBJ databases">
        <authorList>
            <person name="Urmite Genomes U."/>
        </authorList>
    </citation>
    <scope>NUCLEOTIDE SEQUENCE [LARGE SCALE GENOMIC DNA]</scope>
    <source>
        <strain evidence="3">HD-03</strain>
    </source>
</reference>
<accession>A0A059NW94</accession>
<evidence type="ECO:0000256" key="1">
    <source>
        <dbReference type="SAM" id="MobiDB-lite"/>
    </source>
</evidence>
<reference evidence="2 3" key="2">
    <citation type="submission" date="2014-05" db="EMBL/GenBank/DDBJ databases">
        <title>Draft genome sequence of Halobacillus karajensis HK-03.</title>
        <authorList>
            <person name="Khelaifia S."/>
            <person name="Croce O."/>
            <person name="Lagier J.C."/>
            <person name="Raoult D."/>
        </authorList>
    </citation>
    <scope>NUCLEOTIDE SEQUENCE [LARGE SCALE GENOMIC DNA]</scope>
    <source>
        <strain evidence="2 3">HD-03</strain>
    </source>
</reference>
<evidence type="ECO:0000313" key="2">
    <source>
        <dbReference type="EMBL" id="CDQ22578.1"/>
    </source>
</evidence>
<dbReference type="AlphaFoldDB" id="A0A059NW94"/>
<dbReference type="EMBL" id="CCDI010000001">
    <property type="protein sequence ID" value="CDQ22578.1"/>
    <property type="molecule type" value="Genomic_DNA"/>
</dbReference>
<proteinExistence type="predicted"/>
<dbReference type="InterPro" id="IPR025580">
    <property type="entry name" value="Gp46"/>
</dbReference>